<dbReference type="KEGG" id="bze:COCCADRAFT_25807"/>
<name>W6Y7V5_COCC2</name>
<accession>W6Y7V5</accession>
<evidence type="ECO:0000313" key="4">
    <source>
        <dbReference type="EMBL" id="EUC34028.1"/>
    </source>
</evidence>
<evidence type="ECO:0000256" key="2">
    <source>
        <dbReference type="SAM" id="MobiDB-lite"/>
    </source>
</evidence>
<evidence type="ECO:0000313" key="5">
    <source>
        <dbReference type="Proteomes" id="UP000053841"/>
    </source>
</evidence>
<proteinExistence type="predicted"/>
<keyword evidence="1" id="KW-0479">Metal-binding</keyword>
<dbReference type="InterPro" id="IPR013087">
    <property type="entry name" value="Znf_C2H2_type"/>
</dbReference>
<dbReference type="EMBL" id="KI964599">
    <property type="protein sequence ID" value="EUC34028.1"/>
    <property type="molecule type" value="Genomic_DNA"/>
</dbReference>
<protein>
    <recommendedName>
        <fullName evidence="3">C2H2-type domain-containing protein</fullName>
    </recommendedName>
</protein>
<feature type="domain" description="C2H2-type" evidence="3">
    <location>
        <begin position="456"/>
        <end position="480"/>
    </location>
</feature>
<dbReference type="RefSeq" id="XP_007711685.1">
    <property type="nucleotide sequence ID" value="XM_007713495.1"/>
</dbReference>
<keyword evidence="5" id="KW-1185">Reference proteome</keyword>
<sequence length="508" mass="55599">MLEMGSDFDEVDWLEHQHIYQNLSSMGAQSAEGTGVYHPNQCWAPYSEHRRERTPVEHWGQNSHPTSTHPQHHVGFEGYSAEQPPSRAMNQDPGSIQVNAVHSVNRPNGVYETMENRHAPPVPAYNPTYYQDESAPIAYSDTRIQTEFSQQAQTNFSNSLHGTANYSCATNIDALSHLVAHVNFGDAYGTPNSPGGDPQSQQYYGQESEIAIDPALYRDDGHGYMAESIPGSSSEAHDGIVIRLDAPNSEPWTAIGLMDGGQTTRSTRQIPTGMSRMTLDATHSMSAYGDPSSVSSTGSGFETLWSSAIQPLNQTDDVSSEFLYFPPSSGPGSQIGASDSYKSPLGVAYTPESRTHSQNQPWLIAERAATTARARGHLGRYPRSDPGNCLRLPGKRRASSASSHITEAFSSSAVSRPGQGVLECGMNGCEATFTGRHGKGNRARHRRDYHGGKEPIICEDSKCDKVFKRSDARLKHYRSHHPHLVCRNTQVSRRGRQNSAPGNLDVDA</sequence>
<keyword evidence="1" id="KW-0863">Zinc-finger</keyword>
<gene>
    <name evidence="4" type="ORF">COCCADRAFT_25807</name>
</gene>
<evidence type="ECO:0000256" key="1">
    <source>
        <dbReference type="PROSITE-ProRule" id="PRU00042"/>
    </source>
</evidence>
<reference evidence="4 5" key="1">
    <citation type="journal article" date="2013" name="PLoS Genet.">
        <title>Comparative genome structure, secondary metabolite, and effector coding capacity across Cochliobolus pathogens.</title>
        <authorList>
            <person name="Condon B.J."/>
            <person name="Leng Y."/>
            <person name="Wu D."/>
            <person name="Bushley K.E."/>
            <person name="Ohm R.A."/>
            <person name="Otillar R."/>
            <person name="Martin J."/>
            <person name="Schackwitz W."/>
            <person name="Grimwood J."/>
            <person name="MohdZainudin N."/>
            <person name="Xue C."/>
            <person name="Wang R."/>
            <person name="Manning V.A."/>
            <person name="Dhillon B."/>
            <person name="Tu Z.J."/>
            <person name="Steffenson B.J."/>
            <person name="Salamov A."/>
            <person name="Sun H."/>
            <person name="Lowry S."/>
            <person name="LaButti K."/>
            <person name="Han J."/>
            <person name="Copeland A."/>
            <person name="Lindquist E."/>
            <person name="Barry K."/>
            <person name="Schmutz J."/>
            <person name="Baker S.E."/>
            <person name="Ciuffetti L.M."/>
            <person name="Grigoriev I.V."/>
            <person name="Zhong S."/>
            <person name="Turgeon B.G."/>
        </authorList>
    </citation>
    <scope>NUCLEOTIDE SEQUENCE [LARGE SCALE GENOMIC DNA]</scope>
    <source>
        <strain evidence="4 5">26-R-13</strain>
    </source>
</reference>
<dbReference type="GO" id="GO:0008270">
    <property type="term" value="F:zinc ion binding"/>
    <property type="evidence" value="ECO:0007669"/>
    <property type="project" value="UniProtKB-KW"/>
</dbReference>
<dbReference type="HOGENOM" id="CLU_535255_0_0_1"/>
<dbReference type="AlphaFoldDB" id="W6Y7V5"/>
<dbReference type="OrthoDB" id="3695726at2759"/>
<organism evidence="4 5">
    <name type="scientific">Cochliobolus carbonum (strain 26-R-13)</name>
    <name type="common">Maize leaf spot fungus</name>
    <name type="synonym">Bipolaris zeicola</name>
    <dbReference type="NCBI Taxonomy" id="930089"/>
    <lineage>
        <taxon>Eukaryota</taxon>
        <taxon>Fungi</taxon>
        <taxon>Dikarya</taxon>
        <taxon>Ascomycota</taxon>
        <taxon>Pezizomycotina</taxon>
        <taxon>Dothideomycetes</taxon>
        <taxon>Pleosporomycetidae</taxon>
        <taxon>Pleosporales</taxon>
        <taxon>Pleosporineae</taxon>
        <taxon>Pleosporaceae</taxon>
        <taxon>Bipolaris</taxon>
    </lineage>
</organism>
<dbReference type="GeneID" id="19145875"/>
<dbReference type="Proteomes" id="UP000053841">
    <property type="component" value="Unassembled WGS sequence"/>
</dbReference>
<dbReference type="eggNOG" id="ENOG502T5Y0">
    <property type="taxonomic scope" value="Eukaryota"/>
</dbReference>
<feature type="region of interest" description="Disordered" evidence="2">
    <location>
        <begin position="489"/>
        <end position="508"/>
    </location>
</feature>
<dbReference type="PROSITE" id="PS50157">
    <property type="entry name" value="ZINC_FINGER_C2H2_2"/>
    <property type="match status" value="1"/>
</dbReference>
<keyword evidence="1" id="KW-0862">Zinc</keyword>
<evidence type="ECO:0000259" key="3">
    <source>
        <dbReference type="PROSITE" id="PS50157"/>
    </source>
</evidence>
<feature type="compositionally biased region" description="Polar residues" evidence="2">
    <location>
        <begin position="489"/>
        <end position="501"/>
    </location>
</feature>